<dbReference type="InterPro" id="IPR056670">
    <property type="entry name" value="DUF7768"/>
</dbReference>
<proteinExistence type="predicted"/>
<name>A0A6M3IYL3_9ZZZZ</name>
<sequence>MKPPTKLVYIAGPYRDANAWMVHCNVNHAESLAMRVARRGMMPLCPHTNTRNFNGTLTDEFWLAGTMLILSRCDAMMLTDDWITSSGARAEVEYAEANSIPVFESLDDLCAWRDAQAAERNGEVESPQRTRAG</sequence>
<gene>
    <name evidence="2" type="ORF">MM415B00897_0013</name>
</gene>
<reference evidence="2" key="1">
    <citation type="submission" date="2020-03" db="EMBL/GenBank/DDBJ databases">
        <title>The deep terrestrial virosphere.</title>
        <authorList>
            <person name="Holmfeldt K."/>
            <person name="Nilsson E."/>
            <person name="Simone D."/>
            <person name="Lopez-Fernandez M."/>
            <person name="Wu X."/>
            <person name="de Brujin I."/>
            <person name="Lundin D."/>
            <person name="Andersson A."/>
            <person name="Bertilsson S."/>
            <person name="Dopson M."/>
        </authorList>
    </citation>
    <scope>NUCLEOTIDE SEQUENCE</scope>
    <source>
        <strain evidence="2">MM415B00897</strain>
    </source>
</reference>
<dbReference type="Gene3D" id="3.40.50.10400">
    <property type="entry name" value="Hypothetical protein PA1492"/>
    <property type="match status" value="1"/>
</dbReference>
<protein>
    <recommendedName>
        <fullName evidence="1">DUF7768 domain-containing protein</fullName>
    </recommendedName>
</protein>
<dbReference type="AlphaFoldDB" id="A0A6M3IYL3"/>
<dbReference type="Pfam" id="PF24963">
    <property type="entry name" value="DUF7768"/>
    <property type="match status" value="1"/>
</dbReference>
<accession>A0A6M3IYL3</accession>
<organism evidence="2">
    <name type="scientific">viral metagenome</name>
    <dbReference type="NCBI Taxonomy" id="1070528"/>
    <lineage>
        <taxon>unclassified sequences</taxon>
        <taxon>metagenomes</taxon>
        <taxon>organismal metagenomes</taxon>
    </lineage>
</organism>
<evidence type="ECO:0000313" key="2">
    <source>
        <dbReference type="EMBL" id="QJA61702.1"/>
    </source>
</evidence>
<feature type="domain" description="DUF7768" evidence="1">
    <location>
        <begin position="6"/>
        <end position="102"/>
    </location>
</feature>
<dbReference type="SUPFAM" id="SSF52309">
    <property type="entry name" value="N-(deoxy)ribosyltransferase-like"/>
    <property type="match status" value="1"/>
</dbReference>
<dbReference type="EMBL" id="MT141450">
    <property type="protein sequence ID" value="QJA61702.1"/>
    <property type="molecule type" value="Genomic_DNA"/>
</dbReference>
<evidence type="ECO:0000259" key="1">
    <source>
        <dbReference type="Pfam" id="PF24963"/>
    </source>
</evidence>